<comment type="cofactor">
    <cofactor evidence="1">
        <name>FMN</name>
        <dbReference type="ChEBI" id="CHEBI:58210"/>
    </cofactor>
</comment>
<name>A0A7S3QHB0_9STRA</name>
<keyword evidence="9" id="KW-0732">Signal</keyword>
<dbReference type="CDD" id="cd02135">
    <property type="entry name" value="YdjA-like"/>
    <property type="match status" value="1"/>
</dbReference>
<comment type="similarity">
    <text evidence="2">Belongs to the nitroreductase family.</text>
</comment>
<evidence type="ECO:0000256" key="8">
    <source>
        <dbReference type="SAM" id="MobiDB-lite"/>
    </source>
</evidence>
<feature type="domain" description="Nitroreductase" evidence="10">
    <location>
        <begin position="76"/>
        <end position="261"/>
    </location>
</feature>
<sequence length="289" mass="31976">MMSKTLALRIVLFFRIALDAAVSSFPLFLQPSSRRQLTNTDTCRSSRSLHGKADDNDPVAVAVAVTSRQGEVDHILRTRRTINKFHPTLMEGWEEIIQDAIISATYAPNHKRTEPWKFHLLGSETIRQICELNAELVSQKKGPKAGERKLERWLQMPGWLVVTCQKTVSSSGSGSSEEDGNGETTKVTISNDDANMDISSSLAREDYAAVCCAVQNLCLSLHAAGMGTKWTTGKVNFDARFDEIVGIDAKKEYVVGTIWFGTPENAKGKMYPDAPLKKKTLEDVLIRSA</sequence>
<keyword evidence="5" id="KW-0521">NADP</keyword>
<protein>
    <recommendedName>
        <fullName evidence="10">Nitroreductase domain-containing protein</fullName>
    </recommendedName>
</protein>
<feature type="signal peptide" evidence="9">
    <location>
        <begin position="1"/>
        <end position="23"/>
    </location>
</feature>
<dbReference type="SUPFAM" id="SSF55469">
    <property type="entry name" value="FMN-dependent nitroreductase-like"/>
    <property type="match status" value="1"/>
</dbReference>
<evidence type="ECO:0000256" key="9">
    <source>
        <dbReference type="SAM" id="SignalP"/>
    </source>
</evidence>
<proteinExistence type="inferred from homology"/>
<dbReference type="InterPro" id="IPR026021">
    <property type="entry name" value="YdjA-like"/>
</dbReference>
<evidence type="ECO:0000256" key="6">
    <source>
        <dbReference type="ARBA" id="ARBA00023002"/>
    </source>
</evidence>
<dbReference type="InterPro" id="IPR029479">
    <property type="entry name" value="Nitroreductase"/>
</dbReference>
<evidence type="ECO:0000313" key="11">
    <source>
        <dbReference type="EMBL" id="CAE0476852.1"/>
    </source>
</evidence>
<gene>
    <name evidence="11" type="ORF">CDEB00056_LOCUS21705</name>
</gene>
<evidence type="ECO:0000256" key="3">
    <source>
        <dbReference type="ARBA" id="ARBA00022630"/>
    </source>
</evidence>
<dbReference type="Gene3D" id="3.40.109.10">
    <property type="entry name" value="NADH Oxidase"/>
    <property type="match status" value="1"/>
</dbReference>
<keyword evidence="4" id="KW-0288">FMN</keyword>
<feature type="chain" id="PRO_5031086524" description="Nitroreductase domain-containing protein" evidence="9">
    <location>
        <begin position="24"/>
        <end position="289"/>
    </location>
</feature>
<evidence type="ECO:0000256" key="5">
    <source>
        <dbReference type="ARBA" id="ARBA00022857"/>
    </source>
</evidence>
<dbReference type="PANTHER" id="PTHR43821">
    <property type="entry name" value="NAD(P)H NITROREDUCTASE YDJA-RELATED"/>
    <property type="match status" value="1"/>
</dbReference>
<accession>A0A7S3QHB0</accession>
<dbReference type="AlphaFoldDB" id="A0A7S3QHB0"/>
<dbReference type="Pfam" id="PF00881">
    <property type="entry name" value="Nitroreductase"/>
    <property type="match status" value="1"/>
</dbReference>
<dbReference type="InterPro" id="IPR052530">
    <property type="entry name" value="NAD(P)H_nitroreductase"/>
</dbReference>
<evidence type="ECO:0000256" key="4">
    <source>
        <dbReference type="ARBA" id="ARBA00022643"/>
    </source>
</evidence>
<dbReference type="GO" id="GO:0016491">
    <property type="term" value="F:oxidoreductase activity"/>
    <property type="evidence" value="ECO:0007669"/>
    <property type="project" value="UniProtKB-KW"/>
</dbReference>
<evidence type="ECO:0000256" key="7">
    <source>
        <dbReference type="ARBA" id="ARBA00023027"/>
    </source>
</evidence>
<evidence type="ECO:0000259" key="10">
    <source>
        <dbReference type="Pfam" id="PF00881"/>
    </source>
</evidence>
<keyword evidence="7" id="KW-0520">NAD</keyword>
<keyword evidence="6" id="KW-0560">Oxidoreductase</keyword>
<reference evidence="11" key="1">
    <citation type="submission" date="2021-01" db="EMBL/GenBank/DDBJ databases">
        <authorList>
            <person name="Corre E."/>
            <person name="Pelletier E."/>
            <person name="Niang G."/>
            <person name="Scheremetjew M."/>
            <person name="Finn R."/>
            <person name="Kale V."/>
            <person name="Holt S."/>
            <person name="Cochrane G."/>
            <person name="Meng A."/>
            <person name="Brown T."/>
            <person name="Cohen L."/>
        </authorList>
    </citation>
    <scope>NUCLEOTIDE SEQUENCE</scope>
    <source>
        <strain evidence="11">MM31A-1</strain>
    </source>
</reference>
<evidence type="ECO:0000256" key="1">
    <source>
        <dbReference type="ARBA" id="ARBA00001917"/>
    </source>
</evidence>
<evidence type="ECO:0000256" key="2">
    <source>
        <dbReference type="ARBA" id="ARBA00007118"/>
    </source>
</evidence>
<dbReference type="PANTHER" id="PTHR43821:SF1">
    <property type="entry name" value="NAD(P)H NITROREDUCTASE YDJA-RELATED"/>
    <property type="match status" value="1"/>
</dbReference>
<dbReference type="EMBL" id="HBIO01028271">
    <property type="protein sequence ID" value="CAE0476852.1"/>
    <property type="molecule type" value="Transcribed_RNA"/>
</dbReference>
<feature type="region of interest" description="Disordered" evidence="8">
    <location>
        <begin position="168"/>
        <end position="188"/>
    </location>
</feature>
<organism evidence="11">
    <name type="scientific">Chaetoceros debilis</name>
    <dbReference type="NCBI Taxonomy" id="122233"/>
    <lineage>
        <taxon>Eukaryota</taxon>
        <taxon>Sar</taxon>
        <taxon>Stramenopiles</taxon>
        <taxon>Ochrophyta</taxon>
        <taxon>Bacillariophyta</taxon>
        <taxon>Coscinodiscophyceae</taxon>
        <taxon>Chaetocerotophycidae</taxon>
        <taxon>Chaetocerotales</taxon>
        <taxon>Chaetocerotaceae</taxon>
        <taxon>Chaetoceros</taxon>
    </lineage>
</organism>
<keyword evidence="3" id="KW-0285">Flavoprotein</keyword>
<dbReference type="InterPro" id="IPR000415">
    <property type="entry name" value="Nitroreductase-like"/>
</dbReference>